<name>A0A1C3JNL2_9GAMM</name>
<reference evidence="2 5" key="2">
    <citation type="submission" date="2016-06" db="EMBL/GenBank/DDBJ databases">
        <authorList>
            <person name="Kjaerup R.B."/>
            <person name="Dalgaard T.S."/>
            <person name="Juul-Madsen H.R."/>
        </authorList>
    </citation>
    <scope>NUCLEOTIDE SEQUENCE [LARGE SCALE GENOMIC DNA]</scope>
    <source>
        <strain evidence="2 5">CECT 5115</strain>
    </source>
</reference>
<gene>
    <name evidence="2" type="primary">dosP</name>
    <name evidence="2" type="ORF">MGA5115_00886</name>
    <name evidence="3" type="ORF">MGA5116_01104</name>
</gene>
<dbReference type="EMBL" id="FLRA01000003">
    <property type="protein sequence ID" value="SBT16802.1"/>
    <property type="molecule type" value="Genomic_DNA"/>
</dbReference>
<dbReference type="InterPro" id="IPR001633">
    <property type="entry name" value="EAL_dom"/>
</dbReference>
<dbReference type="SUPFAM" id="SSF141868">
    <property type="entry name" value="EAL domain-like"/>
    <property type="match status" value="1"/>
</dbReference>
<evidence type="ECO:0000313" key="4">
    <source>
        <dbReference type="Proteomes" id="UP000092840"/>
    </source>
</evidence>
<dbReference type="AlphaFoldDB" id="A0A1C3JNL2"/>
<dbReference type="GO" id="GO:0071111">
    <property type="term" value="F:cyclic-guanylate-specific phosphodiesterase activity"/>
    <property type="evidence" value="ECO:0007669"/>
    <property type="project" value="UniProtKB-EC"/>
</dbReference>
<dbReference type="SMART" id="SM00052">
    <property type="entry name" value="EAL"/>
    <property type="match status" value="1"/>
</dbReference>
<keyword evidence="2" id="KW-0378">Hydrolase</keyword>
<reference evidence="3 4" key="1">
    <citation type="submission" date="2016-06" db="EMBL/GenBank/DDBJ databases">
        <authorList>
            <person name="Rodrigo-Torres L."/>
            <person name="Arahal D.R."/>
        </authorList>
    </citation>
    <scope>NUCLEOTIDE SEQUENCE [LARGE SCALE GENOMIC DNA]</scope>
    <source>
        <strain evidence="3 4">CECT 5116</strain>
    </source>
</reference>
<dbReference type="PANTHER" id="PTHR33121:SF70">
    <property type="entry name" value="SIGNALING PROTEIN YKOW"/>
    <property type="match status" value="1"/>
</dbReference>
<evidence type="ECO:0000313" key="5">
    <source>
        <dbReference type="Proteomes" id="UP000092871"/>
    </source>
</evidence>
<evidence type="ECO:0000313" key="2">
    <source>
        <dbReference type="EMBL" id="SBT16802.1"/>
    </source>
</evidence>
<evidence type="ECO:0000313" key="3">
    <source>
        <dbReference type="EMBL" id="SBT20518.1"/>
    </source>
</evidence>
<dbReference type="EC" id="3.1.4.52" evidence="2"/>
<proteinExistence type="predicted"/>
<evidence type="ECO:0000259" key="1">
    <source>
        <dbReference type="PROSITE" id="PS50883"/>
    </source>
</evidence>
<dbReference type="Pfam" id="PF00563">
    <property type="entry name" value="EAL"/>
    <property type="match status" value="1"/>
</dbReference>
<keyword evidence="4" id="KW-1185">Reference proteome</keyword>
<feature type="domain" description="EAL" evidence="1">
    <location>
        <begin position="139"/>
        <end position="392"/>
    </location>
</feature>
<sequence length="402" mass="45965">MQLSACSKFLGRILINTNRTDFAADWLALQETIRCFIVLDRNDSVVFCNAMAGATYSPSHNRYFLSLDCFWLESEQRIFHPSEFRQLSGQQVDLLFKVKNHAPIELRFLPEEIEISGNQYLNIKLLNESLLTTHNTTPSVTLMDELVSDLAAGRLFVHYQPQYDAENETLFGVEALVRWIRQDGEQIPPDTFIPLAESYNFIAELDLWVLDHVCQQLAYWESKGIELPVTAVNFSASSFNDVYLSEKILKTLKDNEVHPRNITIEITESKEINCYSQAEKTIFELYNAGLKISLDDFGIGFSNFNRLAQIPVSQLKLDRSFVLNLPKFIYTEISKSILSIAHNLSLAVIAEGVENEQQLQILQSLGYTIFQGYFFSKPLPASDFENWLTQHQHSNIPIDSLV</sequence>
<protein>
    <submittedName>
        <fullName evidence="2">Oxygen sensor protein DosP</fullName>
        <ecNumber evidence="2">3.1.4.52</ecNumber>
    </submittedName>
</protein>
<dbReference type="InterPro" id="IPR035919">
    <property type="entry name" value="EAL_sf"/>
</dbReference>
<dbReference type="Proteomes" id="UP000092871">
    <property type="component" value="Unassembled WGS sequence"/>
</dbReference>
<dbReference type="EMBL" id="FLRB01000006">
    <property type="protein sequence ID" value="SBT20518.1"/>
    <property type="molecule type" value="Genomic_DNA"/>
</dbReference>
<dbReference type="CDD" id="cd01948">
    <property type="entry name" value="EAL"/>
    <property type="match status" value="1"/>
</dbReference>
<dbReference type="PROSITE" id="PS50883">
    <property type="entry name" value="EAL"/>
    <property type="match status" value="1"/>
</dbReference>
<accession>A0A1C3JNL2</accession>
<dbReference type="InterPro" id="IPR050706">
    <property type="entry name" value="Cyclic-di-GMP_PDE-like"/>
</dbReference>
<dbReference type="Gene3D" id="3.20.20.450">
    <property type="entry name" value="EAL domain"/>
    <property type="match status" value="1"/>
</dbReference>
<dbReference type="Proteomes" id="UP000092840">
    <property type="component" value="Unassembled WGS sequence"/>
</dbReference>
<organism evidence="2 5">
    <name type="scientific">Marinomonas gallaica</name>
    <dbReference type="NCBI Taxonomy" id="1806667"/>
    <lineage>
        <taxon>Bacteria</taxon>
        <taxon>Pseudomonadati</taxon>
        <taxon>Pseudomonadota</taxon>
        <taxon>Gammaproteobacteria</taxon>
        <taxon>Oceanospirillales</taxon>
        <taxon>Oceanospirillaceae</taxon>
        <taxon>Marinomonas</taxon>
    </lineage>
</organism>
<dbReference type="PANTHER" id="PTHR33121">
    <property type="entry name" value="CYCLIC DI-GMP PHOSPHODIESTERASE PDEF"/>
    <property type="match status" value="1"/>
</dbReference>